<dbReference type="Proteomes" id="UP000308230">
    <property type="component" value="Unassembled WGS sequence"/>
</dbReference>
<dbReference type="EMBL" id="SWLG01000005">
    <property type="protein sequence ID" value="TLS37693.1"/>
    <property type="molecule type" value="Genomic_DNA"/>
</dbReference>
<keyword evidence="1" id="KW-0472">Membrane</keyword>
<name>A0A5R9FA10_9BACL</name>
<accession>A0A5R9FA10</accession>
<gene>
    <name evidence="2" type="ORF">FCL54_07665</name>
</gene>
<reference evidence="2 3" key="1">
    <citation type="submission" date="2019-04" db="EMBL/GenBank/DDBJ databases">
        <title>Bacillus caeni sp. nov., a bacterium isolated from mangrove sediment.</title>
        <authorList>
            <person name="Huang H."/>
            <person name="Mo K."/>
            <person name="Hu Y."/>
        </authorList>
    </citation>
    <scope>NUCLEOTIDE SEQUENCE [LARGE SCALE GENOMIC DNA]</scope>
    <source>
        <strain evidence="2 3">HB172195</strain>
    </source>
</reference>
<keyword evidence="3" id="KW-1185">Reference proteome</keyword>
<comment type="caution">
    <text evidence="2">The sequence shown here is derived from an EMBL/GenBank/DDBJ whole genome shotgun (WGS) entry which is preliminary data.</text>
</comment>
<dbReference type="OrthoDB" id="2942660at2"/>
<organism evidence="2 3">
    <name type="scientific">Exobacillus caeni</name>
    <dbReference type="NCBI Taxonomy" id="2574798"/>
    <lineage>
        <taxon>Bacteria</taxon>
        <taxon>Bacillati</taxon>
        <taxon>Bacillota</taxon>
        <taxon>Bacilli</taxon>
        <taxon>Bacillales</taxon>
        <taxon>Guptibacillaceae</taxon>
        <taxon>Exobacillus</taxon>
    </lineage>
</organism>
<sequence length="77" mass="9249">MKRVLITFLLQAITWYGFSLVLHLSTRDKMTFKIIMFLIFLYLVTIISIYVMKHRKITFFITFFSTSSYIITELIVQ</sequence>
<keyword evidence="1" id="KW-0812">Transmembrane</keyword>
<feature type="transmembrane region" description="Helical" evidence="1">
    <location>
        <begin position="31"/>
        <end position="51"/>
    </location>
</feature>
<dbReference type="RefSeq" id="WP_138125019.1">
    <property type="nucleotide sequence ID" value="NZ_SWLG01000005.1"/>
</dbReference>
<evidence type="ECO:0000313" key="3">
    <source>
        <dbReference type="Proteomes" id="UP000308230"/>
    </source>
</evidence>
<protein>
    <submittedName>
        <fullName evidence="2">Uncharacterized protein</fullName>
    </submittedName>
</protein>
<feature type="transmembrane region" description="Helical" evidence="1">
    <location>
        <begin position="6"/>
        <end position="24"/>
    </location>
</feature>
<keyword evidence="1" id="KW-1133">Transmembrane helix</keyword>
<dbReference type="AlphaFoldDB" id="A0A5R9FA10"/>
<feature type="transmembrane region" description="Helical" evidence="1">
    <location>
        <begin position="57"/>
        <end position="76"/>
    </location>
</feature>
<evidence type="ECO:0000313" key="2">
    <source>
        <dbReference type="EMBL" id="TLS37693.1"/>
    </source>
</evidence>
<proteinExistence type="predicted"/>
<evidence type="ECO:0000256" key="1">
    <source>
        <dbReference type="SAM" id="Phobius"/>
    </source>
</evidence>